<gene>
    <name evidence="2" type="ORF">CAPTEDRAFT_228750</name>
</gene>
<dbReference type="EMBL" id="KB309082">
    <property type="protein sequence ID" value="ELT95563.1"/>
    <property type="molecule type" value="Genomic_DNA"/>
</dbReference>
<feature type="region of interest" description="Disordered" evidence="1">
    <location>
        <begin position="216"/>
        <end position="247"/>
    </location>
</feature>
<feature type="compositionally biased region" description="Basic and acidic residues" evidence="1">
    <location>
        <begin position="10"/>
        <end position="20"/>
    </location>
</feature>
<feature type="compositionally biased region" description="Basic residues" evidence="1">
    <location>
        <begin position="223"/>
        <end position="233"/>
    </location>
</feature>
<reference evidence="3" key="3">
    <citation type="submission" date="2015-06" db="UniProtKB">
        <authorList>
            <consortium name="EnsemblMetazoa"/>
        </authorList>
    </citation>
    <scope>IDENTIFICATION</scope>
</reference>
<evidence type="ECO:0000313" key="4">
    <source>
        <dbReference type="Proteomes" id="UP000014760"/>
    </source>
</evidence>
<evidence type="ECO:0000313" key="2">
    <source>
        <dbReference type="EMBL" id="ELT95563.1"/>
    </source>
</evidence>
<evidence type="ECO:0000256" key="1">
    <source>
        <dbReference type="SAM" id="MobiDB-lite"/>
    </source>
</evidence>
<dbReference type="Proteomes" id="UP000014760">
    <property type="component" value="Unassembled WGS sequence"/>
</dbReference>
<dbReference type="AlphaFoldDB" id="R7TNU9"/>
<feature type="region of interest" description="Disordered" evidence="1">
    <location>
        <begin position="1"/>
        <end position="43"/>
    </location>
</feature>
<reference evidence="4" key="1">
    <citation type="submission" date="2012-12" db="EMBL/GenBank/DDBJ databases">
        <authorList>
            <person name="Hellsten U."/>
            <person name="Grimwood J."/>
            <person name="Chapman J.A."/>
            <person name="Shapiro H."/>
            <person name="Aerts A."/>
            <person name="Otillar R.P."/>
            <person name="Terry A.Y."/>
            <person name="Boore J.L."/>
            <person name="Simakov O."/>
            <person name="Marletaz F."/>
            <person name="Cho S.-J."/>
            <person name="Edsinger-Gonzales E."/>
            <person name="Havlak P."/>
            <person name="Kuo D.-H."/>
            <person name="Larsson T."/>
            <person name="Lv J."/>
            <person name="Arendt D."/>
            <person name="Savage R."/>
            <person name="Osoegawa K."/>
            <person name="de Jong P."/>
            <person name="Lindberg D.R."/>
            <person name="Seaver E.C."/>
            <person name="Weisblat D.A."/>
            <person name="Putnam N.H."/>
            <person name="Grigoriev I.V."/>
            <person name="Rokhsar D.S."/>
        </authorList>
    </citation>
    <scope>NUCLEOTIDE SEQUENCE</scope>
    <source>
        <strain evidence="4">I ESC-2004</strain>
    </source>
</reference>
<proteinExistence type="predicted"/>
<sequence>MVVDNCKANMPRDSDFRNEDEGSFDDVQSQLTASSSPPEPLRNDYQHARRRNLHAWSQWRTQCTEKIVDFTIRGNTEAATDSSRLEDVLSEHATYRDDPTNTKTMLMSYSGSIGSNTSLNLSKFLRFGIPRAKLTPNLRLPVQRAKSLMDIGVDPSEFGQLSDRSCVSDSDYWREYRSHYIFEDVVTDSIDRDVDKLLGNSDRGRRDINPKGIMKESKELLRNKKSPPPKKGRKECDTNSEPLPTMLPRRASVVTFRV</sequence>
<dbReference type="HOGENOM" id="CLU_1078672_0_0_1"/>
<organism evidence="2">
    <name type="scientific">Capitella teleta</name>
    <name type="common">Polychaete worm</name>
    <dbReference type="NCBI Taxonomy" id="283909"/>
    <lineage>
        <taxon>Eukaryota</taxon>
        <taxon>Metazoa</taxon>
        <taxon>Spiralia</taxon>
        <taxon>Lophotrochozoa</taxon>
        <taxon>Annelida</taxon>
        <taxon>Polychaeta</taxon>
        <taxon>Sedentaria</taxon>
        <taxon>Scolecida</taxon>
        <taxon>Capitellidae</taxon>
        <taxon>Capitella</taxon>
    </lineage>
</organism>
<reference evidence="2 4" key="2">
    <citation type="journal article" date="2013" name="Nature">
        <title>Insights into bilaterian evolution from three spiralian genomes.</title>
        <authorList>
            <person name="Simakov O."/>
            <person name="Marletaz F."/>
            <person name="Cho S.J."/>
            <person name="Edsinger-Gonzales E."/>
            <person name="Havlak P."/>
            <person name="Hellsten U."/>
            <person name="Kuo D.H."/>
            <person name="Larsson T."/>
            <person name="Lv J."/>
            <person name="Arendt D."/>
            <person name="Savage R."/>
            <person name="Osoegawa K."/>
            <person name="de Jong P."/>
            <person name="Grimwood J."/>
            <person name="Chapman J.A."/>
            <person name="Shapiro H."/>
            <person name="Aerts A."/>
            <person name="Otillar R.P."/>
            <person name="Terry A.Y."/>
            <person name="Boore J.L."/>
            <person name="Grigoriev I.V."/>
            <person name="Lindberg D.R."/>
            <person name="Seaver E.C."/>
            <person name="Weisblat D.A."/>
            <person name="Putnam N.H."/>
            <person name="Rokhsar D.S."/>
        </authorList>
    </citation>
    <scope>NUCLEOTIDE SEQUENCE</scope>
    <source>
        <strain evidence="2 4">I ESC-2004</strain>
    </source>
</reference>
<name>R7TNU9_CAPTE</name>
<dbReference type="EnsemblMetazoa" id="CapteT228750">
    <property type="protein sequence ID" value="CapteP228750"/>
    <property type="gene ID" value="CapteG228750"/>
</dbReference>
<protein>
    <submittedName>
        <fullName evidence="2 3">Uncharacterized protein</fullName>
    </submittedName>
</protein>
<feature type="compositionally biased region" description="Polar residues" evidence="1">
    <location>
        <begin position="26"/>
        <end position="36"/>
    </location>
</feature>
<keyword evidence="4" id="KW-1185">Reference proteome</keyword>
<dbReference type="EMBL" id="AMQN01011763">
    <property type="status" value="NOT_ANNOTATED_CDS"/>
    <property type="molecule type" value="Genomic_DNA"/>
</dbReference>
<accession>R7TNU9</accession>
<evidence type="ECO:0000313" key="3">
    <source>
        <dbReference type="EnsemblMetazoa" id="CapteP228750"/>
    </source>
</evidence>